<dbReference type="AlphaFoldDB" id="A0AAN8QEY8"/>
<evidence type="ECO:0000313" key="1">
    <source>
        <dbReference type="EMBL" id="KAK6294003.1"/>
    </source>
</evidence>
<accession>A0AAN8QEY8</accession>
<feature type="non-terminal residue" evidence="1">
    <location>
        <position position="106"/>
    </location>
</feature>
<gene>
    <name evidence="1" type="ORF">J4Q44_G00348330</name>
</gene>
<dbReference type="Proteomes" id="UP001356427">
    <property type="component" value="Unassembled WGS sequence"/>
</dbReference>
<reference evidence="1 2" key="1">
    <citation type="submission" date="2021-04" db="EMBL/GenBank/DDBJ databases">
        <authorList>
            <person name="De Guttry C."/>
            <person name="Zahm M."/>
            <person name="Klopp C."/>
            <person name="Cabau C."/>
            <person name="Louis A."/>
            <person name="Berthelot C."/>
            <person name="Parey E."/>
            <person name="Roest Crollius H."/>
            <person name="Montfort J."/>
            <person name="Robinson-Rechavi M."/>
            <person name="Bucao C."/>
            <person name="Bouchez O."/>
            <person name="Gislard M."/>
            <person name="Lluch J."/>
            <person name="Milhes M."/>
            <person name="Lampietro C."/>
            <person name="Lopez Roques C."/>
            <person name="Donnadieu C."/>
            <person name="Braasch I."/>
            <person name="Desvignes T."/>
            <person name="Postlethwait J."/>
            <person name="Bobe J."/>
            <person name="Wedekind C."/>
            <person name="Guiguen Y."/>
        </authorList>
    </citation>
    <scope>NUCLEOTIDE SEQUENCE [LARGE SCALE GENOMIC DNA]</scope>
    <source>
        <strain evidence="1">Cs_M1</strain>
        <tissue evidence="1">Blood</tissue>
    </source>
</reference>
<protein>
    <submittedName>
        <fullName evidence="1">Uncharacterized protein</fullName>
    </submittedName>
</protein>
<evidence type="ECO:0000313" key="2">
    <source>
        <dbReference type="Proteomes" id="UP001356427"/>
    </source>
</evidence>
<name>A0AAN8QEY8_9TELE</name>
<dbReference type="EMBL" id="JAGTTL010000035">
    <property type="protein sequence ID" value="KAK6294003.1"/>
    <property type="molecule type" value="Genomic_DNA"/>
</dbReference>
<organism evidence="1 2">
    <name type="scientific">Coregonus suidteri</name>
    <dbReference type="NCBI Taxonomy" id="861788"/>
    <lineage>
        <taxon>Eukaryota</taxon>
        <taxon>Metazoa</taxon>
        <taxon>Chordata</taxon>
        <taxon>Craniata</taxon>
        <taxon>Vertebrata</taxon>
        <taxon>Euteleostomi</taxon>
        <taxon>Actinopterygii</taxon>
        <taxon>Neopterygii</taxon>
        <taxon>Teleostei</taxon>
        <taxon>Protacanthopterygii</taxon>
        <taxon>Salmoniformes</taxon>
        <taxon>Salmonidae</taxon>
        <taxon>Coregoninae</taxon>
        <taxon>Coregonus</taxon>
    </lineage>
</organism>
<proteinExistence type="predicted"/>
<comment type="caution">
    <text evidence="1">The sequence shown here is derived from an EMBL/GenBank/DDBJ whole genome shotgun (WGS) entry which is preliminary data.</text>
</comment>
<keyword evidence="2" id="KW-1185">Reference proteome</keyword>
<sequence length="106" mass="12074">MPIFSCSLNNYTQVQHRSPIGCSTYQSGSLLRHPSSPPGWIGSAGTFPYMVKHISQYFEQLQLTYMVNEKRTILPNFLYFVGQLTIRKSRQDSSNSIQEEASASRH</sequence>